<dbReference type="AlphaFoldDB" id="A0A2N9K923"/>
<gene>
    <name evidence="1" type="ORF">LES8486_00306</name>
    <name evidence="2" type="ORF">LES9216_00453</name>
</gene>
<evidence type="ECO:0000313" key="2">
    <source>
        <dbReference type="EMBL" id="SPE06555.1"/>
    </source>
</evidence>
<evidence type="ECO:0000313" key="1">
    <source>
        <dbReference type="EMBL" id="SPD91330.1"/>
    </source>
</evidence>
<dbReference type="Proteomes" id="UP000237923">
    <property type="component" value="Unassembled WGS sequence"/>
</dbReference>
<sequence length="47" mass="5287">MGRYQIDFKQKQANAKYKSSQQTQATKAEKVAAIKSALLSQAKKQDK</sequence>
<reference evidence="1 4" key="2">
    <citation type="submission" date="2018-02" db="EMBL/GenBank/DDBJ databases">
        <authorList>
            <person name="Rodrigo-Torres L."/>
            <person name="Arahal R. D."/>
            <person name="Lucena T."/>
        </authorList>
    </citation>
    <scope>NUCLEOTIDE SEQUENCE [LARGE SCALE GENOMIC DNA]</scope>
    <source>
        <strain evidence="1 4">CECT 8486</strain>
    </source>
</reference>
<evidence type="ECO:0000313" key="3">
    <source>
        <dbReference type="Proteomes" id="UP000237923"/>
    </source>
</evidence>
<dbReference type="Proteomes" id="UP000239237">
    <property type="component" value="Unassembled WGS sequence"/>
</dbReference>
<dbReference type="GeneID" id="99675180"/>
<protein>
    <submittedName>
        <fullName evidence="2">Uncharacterized protein</fullName>
    </submittedName>
</protein>
<proteinExistence type="predicted"/>
<keyword evidence="4" id="KW-1185">Reference proteome</keyword>
<dbReference type="EMBL" id="OKQU01000001">
    <property type="protein sequence ID" value="SPE06555.1"/>
    <property type="molecule type" value="Genomic_DNA"/>
</dbReference>
<accession>A0A2N9K923</accession>
<organism evidence="2 3">
    <name type="scientific">Leuconostoc suionicum</name>
    <dbReference type="NCBI Taxonomy" id="1511761"/>
    <lineage>
        <taxon>Bacteria</taxon>
        <taxon>Bacillati</taxon>
        <taxon>Bacillota</taxon>
        <taxon>Bacilli</taxon>
        <taxon>Lactobacillales</taxon>
        <taxon>Lactobacillaceae</taxon>
        <taxon>Leuconostoc</taxon>
    </lineage>
</organism>
<reference evidence="2 3" key="1">
    <citation type="submission" date="2018-02" db="EMBL/GenBank/DDBJ databases">
        <authorList>
            <person name="Cohen D.B."/>
            <person name="Kent A.D."/>
        </authorList>
    </citation>
    <scope>NUCLEOTIDE SEQUENCE [LARGE SCALE GENOMIC DNA]</scope>
    <source>
        <strain evidence="2 3">CECT 9216</strain>
    </source>
</reference>
<name>A0A2N9K923_9LACO</name>
<dbReference type="RefSeq" id="WP_011679995.1">
    <property type="nucleotide sequence ID" value="NZ_AP017935.1"/>
</dbReference>
<evidence type="ECO:0000313" key="4">
    <source>
        <dbReference type="Proteomes" id="UP000239237"/>
    </source>
</evidence>
<dbReference type="EMBL" id="OKQR01000001">
    <property type="protein sequence ID" value="SPD91330.1"/>
    <property type="molecule type" value="Genomic_DNA"/>
</dbReference>